<dbReference type="EC" id="5.1.3.14" evidence="4"/>
<dbReference type="CDD" id="cd03786">
    <property type="entry name" value="GTB_UDP-GlcNAc_2-Epimerase"/>
    <property type="match status" value="1"/>
</dbReference>
<feature type="domain" description="UDP-N-acetylglucosamine 2-epimerase" evidence="7">
    <location>
        <begin position="50"/>
        <end position="387"/>
    </location>
</feature>
<keyword evidence="9" id="KW-1185">Reference proteome</keyword>
<comment type="caution">
    <text evidence="8">The sequence shown here is derived from an EMBL/GenBank/DDBJ whole genome shotgun (WGS) entry which is preliminary data.</text>
</comment>
<evidence type="ECO:0000256" key="1">
    <source>
        <dbReference type="ARBA" id="ARBA00023235"/>
    </source>
</evidence>
<name>A0ABS1CSM7_9PROT</name>
<organism evidence="8 9">
    <name type="scientific">Paracraurococcus ruber</name>
    <dbReference type="NCBI Taxonomy" id="77675"/>
    <lineage>
        <taxon>Bacteria</taxon>
        <taxon>Pseudomonadati</taxon>
        <taxon>Pseudomonadota</taxon>
        <taxon>Alphaproteobacteria</taxon>
        <taxon>Acetobacterales</taxon>
        <taxon>Roseomonadaceae</taxon>
        <taxon>Paracraurococcus</taxon>
    </lineage>
</organism>
<dbReference type="InterPro" id="IPR003331">
    <property type="entry name" value="UDP_GlcNAc_Epimerase_2_dom"/>
</dbReference>
<evidence type="ECO:0000256" key="4">
    <source>
        <dbReference type="ARBA" id="ARBA00038858"/>
    </source>
</evidence>
<evidence type="ECO:0000256" key="2">
    <source>
        <dbReference type="ARBA" id="ARBA00036080"/>
    </source>
</evidence>
<evidence type="ECO:0000259" key="7">
    <source>
        <dbReference type="Pfam" id="PF02350"/>
    </source>
</evidence>
<proteinExistence type="inferred from homology"/>
<evidence type="ECO:0000313" key="8">
    <source>
        <dbReference type="EMBL" id="MBK1657335.1"/>
    </source>
</evidence>
<evidence type="ECO:0000313" key="9">
    <source>
        <dbReference type="Proteomes" id="UP000697995"/>
    </source>
</evidence>
<sequence length="440" mass="46793">MRCRHGPAPEATFPHRFIPQGTRETRVATSTVFCVVGTRPEAIKMAPVVRALRRRRNLTVRLLLTGQHRDLLHDALADFGLRGDLDLDLMRPDQGLSGLAARILDGIDPVLATARPAMVLAQGDTTTVMAAAIACFHRRIPFGHVEAGLRTGDLGQPFPEEFNRIVAGRAATLNFAPTEGARLALLREGVAPDSIHVTGNTVIDALLAVARSRPPLPPGLPRNGRLALLTLHRRESFGAPAERVLQAVRRLCEAVPDLHVLYPVHPNPQVRDRAHALLGGHPQVTLAGPLRYPELVAALQACTLVLTDSGGLQEEAPALGKPVLVLREVTERPEAVALGVARLVGTDPDRILAEATRLLVSPADHAAMARGVSPYGDGRAADRIAALVAAAVRPRPRPRRDRAAPPFHGSVPQPAAETAASPAAQPSLPPAAFARGATAP</sequence>
<protein>
    <recommendedName>
        <fullName evidence="4">UDP-N-acetylglucosamine 2-epimerase (non-hydrolyzing)</fullName>
        <ecNumber evidence="4">5.1.3.14</ecNumber>
    </recommendedName>
</protein>
<gene>
    <name evidence="8" type="ORF">CKO45_03710</name>
</gene>
<dbReference type="Gene3D" id="3.40.50.2000">
    <property type="entry name" value="Glycogen Phosphorylase B"/>
    <property type="match status" value="2"/>
</dbReference>
<dbReference type="Proteomes" id="UP000697995">
    <property type="component" value="Unassembled WGS sequence"/>
</dbReference>
<dbReference type="InterPro" id="IPR029767">
    <property type="entry name" value="WecB-like"/>
</dbReference>
<reference evidence="8 9" key="1">
    <citation type="journal article" date="2020" name="Microorganisms">
        <title>Osmotic Adaptation and Compatible Solute Biosynthesis of Phototrophic Bacteria as Revealed from Genome Analyses.</title>
        <authorList>
            <person name="Imhoff J.F."/>
            <person name="Rahn T."/>
            <person name="Kunzel S."/>
            <person name="Keller A."/>
            <person name="Neulinger S.C."/>
        </authorList>
    </citation>
    <scope>NUCLEOTIDE SEQUENCE [LARGE SCALE GENOMIC DNA]</scope>
    <source>
        <strain evidence="8 9">DSM 15382</strain>
    </source>
</reference>
<dbReference type="PANTHER" id="PTHR43174:SF2">
    <property type="entry name" value="UDP-N-ACETYLGLUCOSAMINE 2-EPIMERASE"/>
    <property type="match status" value="1"/>
</dbReference>
<evidence type="ECO:0000256" key="5">
    <source>
        <dbReference type="RuleBase" id="RU003513"/>
    </source>
</evidence>
<feature type="region of interest" description="Disordered" evidence="6">
    <location>
        <begin position="393"/>
        <end position="440"/>
    </location>
</feature>
<evidence type="ECO:0000256" key="6">
    <source>
        <dbReference type="SAM" id="MobiDB-lite"/>
    </source>
</evidence>
<accession>A0ABS1CSM7</accession>
<comment type="similarity">
    <text evidence="3 5">Belongs to the UDP-N-acetylglucosamine 2-epimerase family.</text>
</comment>
<dbReference type="NCBIfam" id="TIGR00236">
    <property type="entry name" value="wecB"/>
    <property type="match status" value="1"/>
</dbReference>
<evidence type="ECO:0000256" key="3">
    <source>
        <dbReference type="ARBA" id="ARBA00038209"/>
    </source>
</evidence>
<keyword evidence="1 5" id="KW-0413">Isomerase</keyword>
<feature type="compositionally biased region" description="Low complexity" evidence="6">
    <location>
        <begin position="412"/>
        <end position="434"/>
    </location>
</feature>
<dbReference type="EMBL" id="NRSG01000015">
    <property type="protein sequence ID" value="MBK1657335.1"/>
    <property type="molecule type" value="Genomic_DNA"/>
</dbReference>
<comment type="catalytic activity">
    <reaction evidence="2">
        <text>UDP-N-acetyl-alpha-D-glucosamine = UDP-N-acetyl-alpha-D-mannosamine</text>
        <dbReference type="Rhea" id="RHEA:17213"/>
        <dbReference type="ChEBI" id="CHEBI:57705"/>
        <dbReference type="ChEBI" id="CHEBI:68623"/>
        <dbReference type="EC" id="5.1.3.14"/>
    </reaction>
</comment>
<dbReference type="Pfam" id="PF02350">
    <property type="entry name" value="Epimerase_2"/>
    <property type="match status" value="1"/>
</dbReference>
<dbReference type="PANTHER" id="PTHR43174">
    <property type="entry name" value="UDP-N-ACETYLGLUCOSAMINE 2-EPIMERASE"/>
    <property type="match status" value="1"/>
</dbReference>
<dbReference type="SUPFAM" id="SSF53756">
    <property type="entry name" value="UDP-Glycosyltransferase/glycogen phosphorylase"/>
    <property type="match status" value="1"/>
</dbReference>